<dbReference type="GO" id="GO:0006935">
    <property type="term" value="P:chemotaxis"/>
    <property type="evidence" value="ECO:0007669"/>
    <property type="project" value="InterPro"/>
</dbReference>
<dbReference type="PANTHER" id="PTHR32089:SF112">
    <property type="entry name" value="LYSOZYME-LIKE PROTEIN-RELATED"/>
    <property type="match status" value="1"/>
</dbReference>
<keyword evidence="7" id="KW-1185">Reference proteome</keyword>
<evidence type="ECO:0000259" key="5">
    <source>
        <dbReference type="PROSITE" id="PS50111"/>
    </source>
</evidence>
<evidence type="ECO:0000256" key="2">
    <source>
        <dbReference type="ARBA" id="ARBA00029447"/>
    </source>
</evidence>
<keyword evidence="4" id="KW-1133">Transmembrane helix</keyword>
<dbReference type="GO" id="GO:0004888">
    <property type="term" value="F:transmembrane signaling receptor activity"/>
    <property type="evidence" value="ECO:0007669"/>
    <property type="project" value="InterPro"/>
</dbReference>
<feature type="transmembrane region" description="Helical" evidence="4">
    <location>
        <begin position="12"/>
        <end position="31"/>
    </location>
</feature>
<keyword evidence="4" id="KW-0472">Membrane</keyword>
<dbReference type="SUPFAM" id="SSF58104">
    <property type="entry name" value="Methyl-accepting chemotaxis protein (MCP) signaling domain"/>
    <property type="match status" value="1"/>
</dbReference>
<dbReference type="PRINTS" id="PR00260">
    <property type="entry name" value="CHEMTRNSDUCR"/>
</dbReference>
<dbReference type="AlphaFoldDB" id="A0A923HZT1"/>
<keyword evidence="1 3" id="KW-0807">Transducer</keyword>
<evidence type="ECO:0000256" key="4">
    <source>
        <dbReference type="SAM" id="Phobius"/>
    </source>
</evidence>
<proteinExistence type="inferred from homology"/>
<dbReference type="Pfam" id="PF00015">
    <property type="entry name" value="MCPsignal"/>
    <property type="match status" value="1"/>
</dbReference>
<evidence type="ECO:0000313" key="6">
    <source>
        <dbReference type="EMBL" id="MBC3934352.1"/>
    </source>
</evidence>
<evidence type="ECO:0000256" key="1">
    <source>
        <dbReference type="ARBA" id="ARBA00023224"/>
    </source>
</evidence>
<gene>
    <name evidence="6" type="ORF">H8K47_03150</name>
</gene>
<dbReference type="SMART" id="SM00283">
    <property type="entry name" value="MA"/>
    <property type="match status" value="1"/>
</dbReference>
<evidence type="ECO:0000313" key="7">
    <source>
        <dbReference type="Proteomes" id="UP000612361"/>
    </source>
</evidence>
<dbReference type="PANTHER" id="PTHR32089">
    <property type="entry name" value="METHYL-ACCEPTING CHEMOTAXIS PROTEIN MCPB"/>
    <property type="match status" value="1"/>
</dbReference>
<evidence type="ECO:0000256" key="3">
    <source>
        <dbReference type="PROSITE-ProRule" id="PRU00284"/>
    </source>
</evidence>
<feature type="domain" description="Methyl-accepting transducer" evidence="5">
    <location>
        <begin position="148"/>
        <end position="262"/>
    </location>
</feature>
<dbReference type="EMBL" id="JACOGG010000002">
    <property type="protein sequence ID" value="MBC3934352.1"/>
    <property type="molecule type" value="Genomic_DNA"/>
</dbReference>
<organism evidence="6 7">
    <name type="scientific">Undibacterium rugosum</name>
    <dbReference type="NCBI Taxonomy" id="2762291"/>
    <lineage>
        <taxon>Bacteria</taxon>
        <taxon>Pseudomonadati</taxon>
        <taxon>Pseudomonadota</taxon>
        <taxon>Betaproteobacteria</taxon>
        <taxon>Burkholderiales</taxon>
        <taxon>Oxalobacteraceae</taxon>
        <taxon>Undibacterium</taxon>
    </lineage>
</organism>
<dbReference type="GO" id="GO:0007165">
    <property type="term" value="P:signal transduction"/>
    <property type="evidence" value="ECO:0007669"/>
    <property type="project" value="UniProtKB-KW"/>
</dbReference>
<dbReference type="GO" id="GO:0016020">
    <property type="term" value="C:membrane"/>
    <property type="evidence" value="ECO:0007669"/>
    <property type="project" value="InterPro"/>
</dbReference>
<dbReference type="Gene3D" id="1.10.287.950">
    <property type="entry name" value="Methyl-accepting chemotaxis protein"/>
    <property type="match status" value="1"/>
</dbReference>
<sequence length="380" mass="41917">MWNFSLRQHSQISFAYALLLLSSLLLLWQYFALVSSLAIACIVLSAGYLFFRALQNQAPEATQEAAIHRVTPATESEEELANLLHHVLPLWEKHVQSVREQTESAIGDLINSFMHMVSELDAAGFGGVSNIALNKNNDATITLLQLCRKELTPVIESLGKMIASKDELLNCIRELAKSTKELDTMAHEVGQIAAQTNLLAINAAIEAARVGEHGRGFAVVAGEVRKLSHLSAETGRRMGERVKNVSAVMQTALNTADRTASQDSQILEISGHVVKDVLSHVESMGDTAKQLLIHGGAIRGNIEETLVSLQFQDRIGQMLDVVRTDIQKMQQQVAHAGPGELPTTSVWLEELQTTYTMQDEYRNHGKEHAKAENETEITFF</sequence>
<comment type="similarity">
    <text evidence="2">Belongs to the methyl-accepting chemotaxis (MCP) protein family.</text>
</comment>
<reference evidence="6" key="1">
    <citation type="submission" date="2020-08" db="EMBL/GenBank/DDBJ databases">
        <title>Novel species isolated from subtropical streams in China.</title>
        <authorList>
            <person name="Lu H."/>
        </authorList>
    </citation>
    <scope>NUCLEOTIDE SEQUENCE</scope>
    <source>
        <strain evidence="6">CY7W</strain>
    </source>
</reference>
<name>A0A923HZT1_9BURK</name>
<dbReference type="PROSITE" id="PS50111">
    <property type="entry name" value="CHEMOTAXIS_TRANSDUC_2"/>
    <property type="match status" value="1"/>
</dbReference>
<accession>A0A923HZT1</accession>
<comment type="caution">
    <text evidence="6">The sequence shown here is derived from an EMBL/GenBank/DDBJ whole genome shotgun (WGS) entry which is preliminary data.</text>
</comment>
<protein>
    <recommendedName>
        <fullName evidence="5">Methyl-accepting transducer domain-containing protein</fullName>
    </recommendedName>
</protein>
<dbReference type="Proteomes" id="UP000612361">
    <property type="component" value="Unassembled WGS sequence"/>
</dbReference>
<dbReference type="InterPro" id="IPR004089">
    <property type="entry name" value="MCPsignal_dom"/>
</dbReference>
<dbReference type="InterPro" id="IPR004090">
    <property type="entry name" value="Chemotax_Me-accpt_rcpt"/>
</dbReference>
<keyword evidence="4" id="KW-0812">Transmembrane</keyword>